<evidence type="ECO:0000256" key="4">
    <source>
        <dbReference type="ARBA" id="ARBA00022741"/>
    </source>
</evidence>
<evidence type="ECO:0000256" key="2">
    <source>
        <dbReference type="ARBA" id="ARBA00005752"/>
    </source>
</evidence>
<feature type="binding site" evidence="9">
    <location>
        <begin position="369"/>
        <end position="370"/>
    </location>
    <ligand>
        <name>ATP</name>
        <dbReference type="ChEBI" id="CHEBI:30616"/>
    </ligand>
</feature>
<keyword evidence="6 8" id="KW-0315">Glutamine amidotransferase</keyword>
<dbReference type="Gene3D" id="3.40.50.620">
    <property type="entry name" value="HUPs"/>
    <property type="match status" value="1"/>
</dbReference>
<dbReference type="OrthoDB" id="9763290at2"/>
<keyword evidence="8" id="KW-0061">Asparagine biosynthesis</keyword>
<comment type="catalytic activity">
    <reaction evidence="7">
        <text>L-aspartate + L-glutamine + ATP + H2O = L-asparagine + L-glutamate + AMP + diphosphate + H(+)</text>
        <dbReference type="Rhea" id="RHEA:12228"/>
        <dbReference type="ChEBI" id="CHEBI:15377"/>
        <dbReference type="ChEBI" id="CHEBI:15378"/>
        <dbReference type="ChEBI" id="CHEBI:29985"/>
        <dbReference type="ChEBI" id="CHEBI:29991"/>
        <dbReference type="ChEBI" id="CHEBI:30616"/>
        <dbReference type="ChEBI" id="CHEBI:33019"/>
        <dbReference type="ChEBI" id="CHEBI:58048"/>
        <dbReference type="ChEBI" id="CHEBI:58359"/>
        <dbReference type="ChEBI" id="CHEBI:456215"/>
        <dbReference type="EC" id="6.3.5.4"/>
    </reaction>
</comment>
<reference evidence="12" key="1">
    <citation type="journal article" date="2009" name="Environ. Microbiol.">
        <title>The genome of Polaromonas naphthalenivorans strain CJ2, isolated from coal tar-contaminated sediment, reveals physiological and metabolic versatility and evolution through extensive horizontal gene transfer.</title>
        <authorList>
            <person name="Yagi J.M."/>
            <person name="Sims D."/>
            <person name="Brettin T."/>
            <person name="Bruce D."/>
            <person name="Madsen E.L."/>
        </authorList>
    </citation>
    <scope>NUCLEOTIDE SEQUENCE [LARGE SCALE GENOMIC DNA]</scope>
    <source>
        <strain evidence="12">CJ2</strain>
        <plasmid evidence="12">Plasmid pPNAP02</plasmid>
    </source>
</reference>
<dbReference type="InterPro" id="IPR033738">
    <property type="entry name" value="AsnB_N"/>
</dbReference>
<dbReference type="InterPro" id="IPR017932">
    <property type="entry name" value="GATase_2_dom"/>
</dbReference>
<dbReference type="InterPro" id="IPR029055">
    <property type="entry name" value="Ntn_hydrolases_N"/>
</dbReference>
<dbReference type="AlphaFoldDB" id="A1VVT9"/>
<proteinExistence type="inferred from homology"/>
<dbReference type="InterPro" id="IPR006426">
    <property type="entry name" value="Asn_synth_AEB"/>
</dbReference>
<sequence length="610" mass="67823">MCGICGELRFDGSTVDMSAIERMSDRIARRGPDHAGIFSDGALALGHRRLAIIDLSADGDQPMIDEELKLVLVFNGTIYNYKELRAELIAMGYRFFSESDSEVILKAYHAWGAQCVQRFFGMFAFAVWDQRDARLFMARDRFGIKPLYYTMDGSRLRFASSLQALLAAGGVDTGIDPVALHHHFTLHAVVPAPRTILKGVRKLGPATTMTINGSGHIEEAIYWKLDATRPAQALSEAQWLAATREVLVRAVERHRLAADVPVGVLLSGGLDSSLLVGLLADHVDDLQTFSMGFETLGEGGEKADEFEFSDQVAEQFGTRHHKYLIPYDEVLRRLPEAVLQMSEPMVSQDVIAFYLLGERVSKQVKVVLSGQGADEVFGGYFWYPRMDAAKGSALARFSAHYFDRDHDEYLEMVTPAYHLPDVTAALVAKALAQPQADTFIDQVLRFDATTLVVDDPVKRVDNMAMAWGLEARVPFLDHELVELAARMPPELKLRQGGKFPLKAISRGLISDAVIDRPKGYFPVPVLKHVSGEFLAFMRGILNSDACIRRGLYQRAYVEKLLAAPEAWFTRIQGSKLWHLALLELWLQLNVDEPYGSASSTGPSQARTETP</sequence>
<protein>
    <recommendedName>
        <fullName evidence="3">asparagine synthase (glutamine-hydrolyzing)</fullName>
        <ecNumber evidence="3">6.3.5.4</ecNumber>
    </recommendedName>
</protein>
<feature type="binding site" evidence="9">
    <location>
        <position position="265"/>
    </location>
    <ligand>
        <name>ATP</name>
        <dbReference type="ChEBI" id="CHEBI:30616"/>
    </ligand>
</feature>
<dbReference type="Pfam" id="PF13537">
    <property type="entry name" value="GATase_7"/>
    <property type="match status" value="1"/>
</dbReference>
<comment type="similarity">
    <text evidence="2">Belongs to the asparagine synthetase family.</text>
</comment>
<dbReference type="PIRSF" id="PIRSF001589">
    <property type="entry name" value="Asn_synthetase_glu-h"/>
    <property type="match status" value="1"/>
</dbReference>
<dbReference type="InterPro" id="IPR001962">
    <property type="entry name" value="Asn_synthase"/>
</dbReference>
<evidence type="ECO:0000256" key="1">
    <source>
        <dbReference type="ARBA" id="ARBA00005187"/>
    </source>
</evidence>
<dbReference type="CDD" id="cd00712">
    <property type="entry name" value="AsnB"/>
    <property type="match status" value="1"/>
</dbReference>
<dbReference type="InterPro" id="IPR051786">
    <property type="entry name" value="ASN_synthetase/amidase"/>
</dbReference>
<dbReference type="GO" id="GO:0005829">
    <property type="term" value="C:cytosol"/>
    <property type="evidence" value="ECO:0007669"/>
    <property type="project" value="TreeGrafter"/>
</dbReference>
<geneLocation type="plasmid" evidence="11 12">
    <name>pPNAP02</name>
</geneLocation>
<keyword evidence="4 9" id="KW-0547">Nucleotide-binding</keyword>
<keyword evidence="8" id="KW-0028">Amino-acid biosynthesis</keyword>
<comment type="pathway">
    <text evidence="1">Amino-acid biosynthesis; L-asparagine biosynthesis; L-asparagine from L-aspartate (L-Gln route): step 1/1.</text>
</comment>
<dbReference type="GO" id="GO:0004066">
    <property type="term" value="F:asparagine synthase (glutamine-hydrolyzing) activity"/>
    <property type="evidence" value="ECO:0007669"/>
    <property type="project" value="UniProtKB-EC"/>
</dbReference>
<evidence type="ECO:0000313" key="12">
    <source>
        <dbReference type="Proteomes" id="UP000000644"/>
    </source>
</evidence>
<evidence type="ECO:0000313" key="11">
    <source>
        <dbReference type="EMBL" id="ABM39767.1"/>
    </source>
</evidence>
<dbReference type="NCBIfam" id="TIGR03104">
    <property type="entry name" value="trio_amidotrans"/>
    <property type="match status" value="1"/>
</dbReference>
<dbReference type="KEGG" id="pna:Pnap_4494"/>
<dbReference type="Proteomes" id="UP000000644">
    <property type="component" value="Plasmid pPNAP02"/>
</dbReference>
<dbReference type="PANTHER" id="PTHR43284">
    <property type="entry name" value="ASPARAGINE SYNTHETASE (GLUTAMINE-HYDROLYZING)"/>
    <property type="match status" value="1"/>
</dbReference>
<gene>
    <name evidence="11" type="ordered locus">Pnap_4494</name>
</gene>
<keyword evidence="12" id="KW-1185">Reference proteome</keyword>
<evidence type="ECO:0000259" key="10">
    <source>
        <dbReference type="PROSITE" id="PS51278"/>
    </source>
</evidence>
<dbReference type="SUPFAM" id="SSF52402">
    <property type="entry name" value="Adenine nucleotide alpha hydrolases-like"/>
    <property type="match status" value="1"/>
</dbReference>
<dbReference type="EMBL" id="CP000531">
    <property type="protein sequence ID" value="ABM39767.1"/>
    <property type="molecule type" value="Genomic_DNA"/>
</dbReference>
<dbReference type="InterPro" id="IPR014729">
    <property type="entry name" value="Rossmann-like_a/b/a_fold"/>
</dbReference>
<dbReference type="EC" id="6.3.5.4" evidence="3"/>
<dbReference type="eggNOG" id="COG0367">
    <property type="taxonomic scope" value="Bacteria"/>
</dbReference>
<dbReference type="RefSeq" id="WP_011798198.1">
    <property type="nucleotide sequence ID" value="NC_008758.1"/>
</dbReference>
<dbReference type="NCBIfam" id="TIGR01536">
    <property type="entry name" value="asn_synth_AEB"/>
    <property type="match status" value="1"/>
</dbReference>
<dbReference type="SUPFAM" id="SSF56235">
    <property type="entry name" value="N-terminal nucleophile aminohydrolases (Ntn hydrolases)"/>
    <property type="match status" value="1"/>
</dbReference>
<evidence type="ECO:0000256" key="9">
    <source>
        <dbReference type="PIRSR" id="PIRSR001589-2"/>
    </source>
</evidence>
<keyword evidence="11" id="KW-0614">Plasmid</keyword>
<evidence type="ECO:0000256" key="5">
    <source>
        <dbReference type="ARBA" id="ARBA00022840"/>
    </source>
</evidence>
<dbReference type="GO" id="GO:0006529">
    <property type="term" value="P:asparagine biosynthetic process"/>
    <property type="evidence" value="ECO:0007669"/>
    <property type="project" value="UniProtKB-KW"/>
</dbReference>
<keyword evidence="11" id="KW-0436">Ligase</keyword>
<dbReference type="PANTHER" id="PTHR43284:SF1">
    <property type="entry name" value="ASPARAGINE SYNTHETASE"/>
    <property type="match status" value="1"/>
</dbReference>
<dbReference type="CDD" id="cd01991">
    <property type="entry name" value="Asn_synthase_B_C"/>
    <property type="match status" value="1"/>
</dbReference>
<evidence type="ECO:0000256" key="7">
    <source>
        <dbReference type="ARBA" id="ARBA00048741"/>
    </source>
</evidence>
<dbReference type="Gene3D" id="3.60.20.10">
    <property type="entry name" value="Glutamine Phosphoribosylpyrophosphate, subunit 1, domain 1"/>
    <property type="match status" value="1"/>
</dbReference>
<keyword evidence="5 9" id="KW-0067">ATP-binding</keyword>
<dbReference type="HOGENOM" id="CLU_014658_3_1_4"/>
<feature type="active site" description="For GATase activity" evidence="8">
    <location>
        <position position="2"/>
    </location>
</feature>
<dbReference type="GO" id="GO:0005524">
    <property type="term" value="F:ATP binding"/>
    <property type="evidence" value="ECO:0007669"/>
    <property type="project" value="UniProtKB-KW"/>
</dbReference>
<organism evidence="11 12">
    <name type="scientific">Polaromonas naphthalenivorans (strain CJ2)</name>
    <dbReference type="NCBI Taxonomy" id="365044"/>
    <lineage>
        <taxon>Bacteria</taxon>
        <taxon>Pseudomonadati</taxon>
        <taxon>Pseudomonadota</taxon>
        <taxon>Betaproteobacteria</taxon>
        <taxon>Burkholderiales</taxon>
        <taxon>Comamonadaceae</taxon>
        <taxon>Polaromonas</taxon>
    </lineage>
</organism>
<accession>A1VVT9</accession>
<evidence type="ECO:0000256" key="8">
    <source>
        <dbReference type="PIRSR" id="PIRSR001589-1"/>
    </source>
</evidence>
<evidence type="ECO:0000256" key="6">
    <source>
        <dbReference type="ARBA" id="ARBA00022962"/>
    </source>
</evidence>
<dbReference type="InterPro" id="IPR017535">
    <property type="entry name" value="Asparagine_synth"/>
</dbReference>
<dbReference type="Pfam" id="PF00733">
    <property type="entry name" value="Asn_synthase"/>
    <property type="match status" value="1"/>
</dbReference>
<feature type="domain" description="Glutamine amidotransferase type-2" evidence="10">
    <location>
        <begin position="2"/>
        <end position="214"/>
    </location>
</feature>
<dbReference type="PROSITE" id="PS51278">
    <property type="entry name" value="GATASE_TYPE_2"/>
    <property type="match status" value="1"/>
</dbReference>
<feature type="binding site" evidence="9">
    <location>
        <position position="100"/>
    </location>
    <ligand>
        <name>L-glutamine</name>
        <dbReference type="ChEBI" id="CHEBI:58359"/>
    </ligand>
</feature>
<name>A1VVT9_POLNA</name>
<evidence type="ECO:0000256" key="3">
    <source>
        <dbReference type="ARBA" id="ARBA00012737"/>
    </source>
</evidence>